<reference evidence="4 5" key="1">
    <citation type="journal article" date="2012" name="J. Bacteriol.">
        <title>Complete genome sequence of Nocardia brasiliensis HUJEG-1.</title>
        <authorList>
            <person name="Vera-Cabrera L."/>
            <person name="Ortiz-Lopez R."/>
            <person name="Elizondo-Gonzalez R."/>
            <person name="Perez-Maya A.A."/>
            <person name="Ocampo-Candiani J."/>
        </authorList>
    </citation>
    <scope>NUCLEOTIDE SEQUENCE [LARGE SCALE GENOMIC DNA]</scope>
    <source>
        <strain evidence="5">ATCC 700358</strain>
    </source>
</reference>
<organism evidence="4 5">
    <name type="scientific">Nocardia brasiliensis (strain ATCC 700358 / HUJEG-1)</name>
    <dbReference type="NCBI Taxonomy" id="1133849"/>
    <lineage>
        <taxon>Bacteria</taxon>
        <taxon>Bacillati</taxon>
        <taxon>Actinomycetota</taxon>
        <taxon>Actinomycetes</taxon>
        <taxon>Mycobacteriales</taxon>
        <taxon>Nocardiaceae</taxon>
        <taxon>Nocardia</taxon>
    </lineage>
</organism>
<evidence type="ECO:0000313" key="5">
    <source>
        <dbReference type="Proteomes" id="UP000006304"/>
    </source>
</evidence>
<name>K0F7F8_NOCB7</name>
<dbReference type="SUPFAM" id="SSF46689">
    <property type="entry name" value="Homeodomain-like"/>
    <property type="match status" value="1"/>
</dbReference>
<evidence type="ECO:0000259" key="3">
    <source>
        <dbReference type="PROSITE" id="PS50977"/>
    </source>
</evidence>
<dbReference type="KEGG" id="nbr:O3I_036715"/>
<evidence type="ECO:0000313" key="4">
    <source>
        <dbReference type="EMBL" id="AFU05290.1"/>
    </source>
</evidence>
<dbReference type="Pfam" id="PF17940">
    <property type="entry name" value="TetR_C_31"/>
    <property type="match status" value="1"/>
</dbReference>
<dbReference type="EMBL" id="CP003876">
    <property type="protein sequence ID" value="AFU05290.1"/>
    <property type="molecule type" value="Genomic_DNA"/>
</dbReference>
<dbReference type="GO" id="GO:0003677">
    <property type="term" value="F:DNA binding"/>
    <property type="evidence" value="ECO:0007669"/>
    <property type="project" value="UniProtKB-UniRule"/>
</dbReference>
<proteinExistence type="predicted"/>
<dbReference type="HOGENOM" id="CLU_069356_21_2_11"/>
<evidence type="ECO:0000256" key="2">
    <source>
        <dbReference type="PROSITE-ProRule" id="PRU00335"/>
    </source>
</evidence>
<gene>
    <name evidence="4" type="ORF">O3I_036715</name>
</gene>
<feature type="DNA-binding region" description="H-T-H motif" evidence="2">
    <location>
        <begin position="13"/>
        <end position="32"/>
    </location>
</feature>
<dbReference type="STRING" id="1133849.O3I_036715"/>
<dbReference type="PROSITE" id="PS50977">
    <property type="entry name" value="HTH_TETR_2"/>
    <property type="match status" value="1"/>
</dbReference>
<dbReference type="AlphaFoldDB" id="K0F7F8"/>
<evidence type="ECO:0000256" key="1">
    <source>
        <dbReference type="ARBA" id="ARBA00023125"/>
    </source>
</evidence>
<keyword evidence="1 2" id="KW-0238">DNA-binding</keyword>
<dbReference type="Proteomes" id="UP000006304">
    <property type="component" value="Chromosome"/>
</dbReference>
<sequence>MAVIGERGIEGLTHRAVAETADVPIAGTTYHYKDKEELLAAALELSVTHYETIMAAIPETQPGYGITEIIDQTAEALVGCFTTERSVTTVQLELYVAAIRRPALRSIADRFTAATRAMYTHYTDPDTAELLTDAAQGMTLRGIASDLPPTRDRIRTQLLRCLPQ</sequence>
<dbReference type="InterPro" id="IPR041583">
    <property type="entry name" value="TetR_C_31"/>
</dbReference>
<dbReference type="Pfam" id="PF00440">
    <property type="entry name" value="TetR_N"/>
    <property type="match status" value="1"/>
</dbReference>
<protein>
    <submittedName>
        <fullName evidence="4">TetR family transcriptional regulator</fullName>
    </submittedName>
</protein>
<accession>K0F7F8</accession>
<dbReference type="Gene3D" id="1.10.357.10">
    <property type="entry name" value="Tetracycline Repressor, domain 2"/>
    <property type="match status" value="1"/>
</dbReference>
<keyword evidence="5" id="KW-1185">Reference proteome</keyword>
<feature type="domain" description="HTH tetR-type" evidence="3">
    <location>
        <begin position="1"/>
        <end position="50"/>
    </location>
</feature>
<dbReference type="eggNOG" id="COG3226">
    <property type="taxonomic scope" value="Bacteria"/>
</dbReference>
<dbReference type="InterPro" id="IPR001647">
    <property type="entry name" value="HTH_TetR"/>
</dbReference>
<dbReference type="InterPro" id="IPR009057">
    <property type="entry name" value="Homeodomain-like_sf"/>
</dbReference>